<comment type="caution">
    <text evidence="1">The sequence shown here is derived from an EMBL/GenBank/DDBJ whole genome shotgun (WGS) entry which is preliminary data.</text>
</comment>
<sequence>MPNRMGYRRVPLEQRDIVLIKRDILSYFKSNPNAADSVEGITNFWLARTRVNYTQESVREALEQLINEGEVVASSNPSGTLIYSKKN</sequence>
<evidence type="ECO:0000313" key="1">
    <source>
        <dbReference type="EMBL" id="TQV71494.1"/>
    </source>
</evidence>
<dbReference type="AlphaFoldDB" id="A0A545T2Q0"/>
<proteinExistence type="predicted"/>
<dbReference type="Proteomes" id="UP000317839">
    <property type="component" value="Unassembled WGS sequence"/>
</dbReference>
<keyword evidence="2" id="KW-1185">Reference proteome</keyword>
<organism evidence="1 2">
    <name type="scientific">Aliikangiella marina</name>
    <dbReference type="NCBI Taxonomy" id="1712262"/>
    <lineage>
        <taxon>Bacteria</taxon>
        <taxon>Pseudomonadati</taxon>
        <taxon>Pseudomonadota</taxon>
        <taxon>Gammaproteobacteria</taxon>
        <taxon>Oceanospirillales</taxon>
        <taxon>Pleioneaceae</taxon>
        <taxon>Aliikangiella</taxon>
    </lineage>
</organism>
<gene>
    <name evidence="1" type="ORF">FLL45_20285</name>
</gene>
<name>A0A545T2Q0_9GAMM</name>
<dbReference type="EMBL" id="VIKR01000006">
    <property type="protein sequence ID" value="TQV71494.1"/>
    <property type="molecule type" value="Genomic_DNA"/>
</dbReference>
<evidence type="ECO:0000313" key="2">
    <source>
        <dbReference type="Proteomes" id="UP000317839"/>
    </source>
</evidence>
<dbReference type="OrthoDB" id="9794260at2"/>
<accession>A0A545T2Q0</accession>
<dbReference type="RefSeq" id="WP_142943893.1">
    <property type="nucleotide sequence ID" value="NZ_VIKR01000006.1"/>
</dbReference>
<reference evidence="1 2" key="1">
    <citation type="submission" date="2019-06" db="EMBL/GenBank/DDBJ databases">
        <title>Draft genome of Aliikangiella marina GYP-15.</title>
        <authorList>
            <person name="Wang G."/>
        </authorList>
    </citation>
    <scope>NUCLEOTIDE SEQUENCE [LARGE SCALE GENOMIC DNA]</scope>
    <source>
        <strain evidence="1 2">GYP-15</strain>
    </source>
</reference>
<protein>
    <submittedName>
        <fullName evidence="1">Uncharacterized protein</fullName>
    </submittedName>
</protein>